<evidence type="ECO:0000313" key="1">
    <source>
        <dbReference type="EMBL" id="PAU79396.1"/>
    </source>
</evidence>
<keyword evidence="2" id="KW-1185">Reference proteome</keyword>
<comment type="caution">
    <text evidence="1">The sequence shown here is derived from an EMBL/GenBank/DDBJ whole genome shotgun (WGS) entry which is preliminary data.</text>
</comment>
<dbReference type="AlphaFoldDB" id="A0A2A2F1T0"/>
<proteinExistence type="predicted"/>
<organism evidence="1 2">
    <name type="scientific">Halomonas salipaludis</name>
    <dbReference type="NCBI Taxonomy" id="2032625"/>
    <lineage>
        <taxon>Bacteria</taxon>
        <taxon>Pseudomonadati</taxon>
        <taxon>Pseudomonadota</taxon>
        <taxon>Gammaproteobacteria</taxon>
        <taxon>Oceanospirillales</taxon>
        <taxon>Halomonadaceae</taxon>
        <taxon>Halomonas</taxon>
    </lineage>
</organism>
<dbReference type="Proteomes" id="UP000217771">
    <property type="component" value="Unassembled WGS sequence"/>
</dbReference>
<accession>A0A2A2F1T0</accession>
<protein>
    <submittedName>
        <fullName evidence="1">Uncharacterized protein</fullName>
    </submittedName>
</protein>
<name>A0A2A2F1T0_9GAMM</name>
<evidence type="ECO:0000313" key="2">
    <source>
        <dbReference type="Proteomes" id="UP000217771"/>
    </source>
</evidence>
<gene>
    <name evidence="1" type="ORF">CK498_03230</name>
</gene>
<dbReference type="EMBL" id="NSKB01000001">
    <property type="protein sequence ID" value="PAU79396.1"/>
    <property type="molecule type" value="Genomic_DNA"/>
</dbReference>
<dbReference type="RefSeq" id="WP_095619406.1">
    <property type="nucleotide sequence ID" value="NZ_NSKB01000001.1"/>
</dbReference>
<reference evidence="1 2" key="1">
    <citation type="submission" date="2017-08" db="EMBL/GenBank/DDBJ databases">
        <title>Halomonas alkalisoli sp. nov., isolated from saline alkaline soil.</title>
        <authorList>
            <person name="Wang D."/>
            <person name="Zhang G."/>
        </authorList>
    </citation>
    <scope>NUCLEOTIDE SEQUENCE [LARGE SCALE GENOMIC DNA]</scope>
    <source>
        <strain evidence="1 2">WRN001</strain>
    </source>
</reference>
<sequence>MTVETGSIRAAASRLDIAASAVIRQVSAYFESLKQHGSTEPFRDRMAAFDKLNDAIGLPEMLATADRYAAR</sequence>